<dbReference type="PANTHER" id="PTHR34068">
    <property type="entry name" value="UPF0145 PROTEIN YBJQ"/>
    <property type="match status" value="1"/>
</dbReference>
<evidence type="ECO:0000256" key="1">
    <source>
        <dbReference type="ARBA" id="ARBA00010751"/>
    </source>
</evidence>
<dbReference type="SUPFAM" id="SSF117782">
    <property type="entry name" value="YbjQ-like"/>
    <property type="match status" value="1"/>
</dbReference>
<proteinExistence type="inferred from homology"/>
<dbReference type="RefSeq" id="WP_138854844.1">
    <property type="nucleotide sequence ID" value="NZ_CP040709.1"/>
</dbReference>
<dbReference type="HAMAP" id="MF_00338">
    <property type="entry name" value="UPF0145"/>
    <property type="match status" value="1"/>
</dbReference>
<dbReference type="PANTHER" id="PTHR34068:SF1">
    <property type="entry name" value="UPF0145 PROTEIN YBJQ"/>
    <property type="match status" value="1"/>
</dbReference>
<dbReference type="Gene3D" id="3.30.110.70">
    <property type="entry name" value="Hypothetical protein apc22750. Chain B"/>
    <property type="match status" value="1"/>
</dbReference>
<comment type="similarity">
    <text evidence="1 2">Belongs to the UPF0145 family.</text>
</comment>
<evidence type="ECO:0000313" key="4">
    <source>
        <dbReference type="Proteomes" id="UP000554837"/>
    </source>
</evidence>
<accession>A0A840S453</accession>
<dbReference type="EMBL" id="JACHHO010000003">
    <property type="protein sequence ID" value="MBB5205145.1"/>
    <property type="molecule type" value="Genomic_DNA"/>
</dbReference>
<keyword evidence="4" id="KW-1185">Reference proteome</keyword>
<dbReference type="InterPro" id="IPR035439">
    <property type="entry name" value="UPF0145_dom_sf"/>
</dbReference>
<dbReference type="OrthoDB" id="9796448at2"/>
<organism evidence="3 4">
    <name type="scientific">Inhella inkyongensis</name>
    <dbReference type="NCBI Taxonomy" id="392593"/>
    <lineage>
        <taxon>Bacteria</taxon>
        <taxon>Pseudomonadati</taxon>
        <taxon>Pseudomonadota</taxon>
        <taxon>Betaproteobacteria</taxon>
        <taxon>Burkholderiales</taxon>
        <taxon>Sphaerotilaceae</taxon>
        <taxon>Inhella</taxon>
    </lineage>
</organism>
<name>A0A840S453_9BURK</name>
<gene>
    <name evidence="3" type="ORF">HNQ51_002464</name>
</gene>
<dbReference type="Proteomes" id="UP000554837">
    <property type="component" value="Unassembled WGS sequence"/>
</dbReference>
<sequence length="109" mass="11655">MISTTTQWIEGTSVDRYCGIVSAEVILGAHAGRDMVANWRDFWGGRASGYEKVMADARRTAIKRMEAEAVERGANAVVGVSLTYTVLGETNGMLMACATGTAVLVARPK</sequence>
<protein>
    <recommendedName>
        <fullName evidence="2">UPF0145 protein HNQ51_002464</fullName>
    </recommendedName>
</protein>
<dbReference type="InterPro" id="IPR002765">
    <property type="entry name" value="UPF0145_YbjQ-like"/>
</dbReference>
<dbReference type="Pfam" id="PF01906">
    <property type="entry name" value="YbjQ_1"/>
    <property type="match status" value="1"/>
</dbReference>
<evidence type="ECO:0000256" key="2">
    <source>
        <dbReference type="HAMAP-Rule" id="MF_00338"/>
    </source>
</evidence>
<evidence type="ECO:0000313" key="3">
    <source>
        <dbReference type="EMBL" id="MBB5205145.1"/>
    </source>
</evidence>
<dbReference type="AlphaFoldDB" id="A0A840S453"/>
<comment type="caution">
    <text evidence="3">The sequence shown here is derived from an EMBL/GenBank/DDBJ whole genome shotgun (WGS) entry which is preliminary data.</text>
</comment>
<reference evidence="3 4" key="1">
    <citation type="submission" date="2020-08" db="EMBL/GenBank/DDBJ databases">
        <title>Genomic Encyclopedia of Type Strains, Phase IV (KMG-IV): sequencing the most valuable type-strain genomes for metagenomic binning, comparative biology and taxonomic classification.</title>
        <authorList>
            <person name="Goeker M."/>
        </authorList>
    </citation>
    <scope>NUCLEOTIDE SEQUENCE [LARGE SCALE GENOMIC DNA]</scope>
    <source>
        <strain evidence="3 4">DSM 23958</strain>
    </source>
</reference>